<feature type="chain" id="PRO_5017403413" evidence="2">
    <location>
        <begin position="35"/>
        <end position="114"/>
    </location>
</feature>
<name>A0A3B0JHJ0_DROGU</name>
<feature type="region of interest" description="Disordered" evidence="1">
    <location>
        <begin position="81"/>
        <end position="114"/>
    </location>
</feature>
<gene>
    <name evidence="3" type="ORF">DGUA_6G000070</name>
</gene>
<accession>A0A3B0JHJ0</accession>
<dbReference type="AlphaFoldDB" id="A0A3B0JHJ0"/>
<keyword evidence="2" id="KW-0732">Signal</keyword>
<reference evidence="4" key="1">
    <citation type="submission" date="2018-01" db="EMBL/GenBank/DDBJ databases">
        <authorList>
            <person name="Alioto T."/>
            <person name="Alioto T."/>
        </authorList>
    </citation>
    <scope>NUCLEOTIDE SEQUENCE [LARGE SCALE GENOMIC DNA]</scope>
</reference>
<evidence type="ECO:0000313" key="3">
    <source>
        <dbReference type="EMBL" id="SPP72706.1"/>
    </source>
</evidence>
<evidence type="ECO:0000313" key="4">
    <source>
        <dbReference type="Proteomes" id="UP000268350"/>
    </source>
</evidence>
<evidence type="ECO:0000256" key="2">
    <source>
        <dbReference type="SAM" id="SignalP"/>
    </source>
</evidence>
<evidence type="ECO:0000256" key="1">
    <source>
        <dbReference type="SAM" id="MobiDB-lite"/>
    </source>
</evidence>
<dbReference type="Proteomes" id="UP000268350">
    <property type="component" value="Unassembled WGS sequence"/>
</dbReference>
<proteinExistence type="predicted"/>
<sequence>MPGTSQTEAAPRHSGLKLWLQLWLQLWLNDRGLLSPHSDGYGQVVQPARQLEHHQRKGKRYVLLKLDKPQNGAIEEVKVATPQTEASGDRSEGDRTFPPERCSRKLPQVLSCGN</sequence>
<keyword evidence="4" id="KW-1185">Reference proteome</keyword>
<organism evidence="3 4">
    <name type="scientific">Drosophila guanche</name>
    <name type="common">Fruit fly</name>
    <dbReference type="NCBI Taxonomy" id="7266"/>
    <lineage>
        <taxon>Eukaryota</taxon>
        <taxon>Metazoa</taxon>
        <taxon>Ecdysozoa</taxon>
        <taxon>Arthropoda</taxon>
        <taxon>Hexapoda</taxon>
        <taxon>Insecta</taxon>
        <taxon>Pterygota</taxon>
        <taxon>Neoptera</taxon>
        <taxon>Endopterygota</taxon>
        <taxon>Diptera</taxon>
        <taxon>Brachycera</taxon>
        <taxon>Muscomorpha</taxon>
        <taxon>Ephydroidea</taxon>
        <taxon>Drosophilidae</taxon>
        <taxon>Drosophila</taxon>
        <taxon>Sophophora</taxon>
    </lineage>
</organism>
<protein>
    <submittedName>
        <fullName evidence="3">Uncharacterized protein</fullName>
    </submittedName>
</protein>
<feature type="signal peptide" evidence="2">
    <location>
        <begin position="1"/>
        <end position="34"/>
    </location>
</feature>
<feature type="compositionally biased region" description="Basic and acidic residues" evidence="1">
    <location>
        <begin position="87"/>
        <end position="103"/>
    </location>
</feature>
<dbReference type="EMBL" id="OUUW01000001">
    <property type="protein sequence ID" value="SPP72706.1"/>
    <property type="molecule type" value="Genomic_DNA"/>
</dbReference>